<dbReference type="PROSITE" id="PS50846">
    <property type="entry name" value="HMA_2"/>
    <property type="match status" value="1"/>
</dbReference>
<evidence type="ECO:0000256" key="1">
    <source>
        <dbReference type="ARBA" id="ARBA00022723"/>
    </source>
</evidence>
<gene>
    <name evidence="3" type="ORF">U2F25_03345</name>
</gene>
<reference evidence="3 4" key="1">
    <citation type="submission" date="2023-12" db="EMBL/GenBank/DDBJ databases">
        <title>Micromonospora sp. nov., isolated from Atacama Desert.</title>
        <authorList>
            <person name="Carro L."/>
            <person name="Golinska P."/>
            <person name="Klenk H.-P."/>
            <person name="Goodfellow M."/>
        </authorList>
    </citation>
    <scope>NUCLEOTIDE SEQUENCE [LARGE SCALE GENOMIC DNA]</scope>
    <source>
        <strain evidence="3 4">4G53</strain>
    </source>
</reference>
<name>A0ABU5J7E7_9ACTN</name>
<dbReference type="EMBL" id="JAXOTQ010000003">
    <property type="protein sequence ID" value="MDZ5488507.1"/>
    <property type="molecule type" value="Genomic_DNA"/>
</dbReference>
<organism evidence="3 4">
    <name type="scientific">Micromonospora sicca</name>
    <dbReference type="NCBI Taxonomy" id="2202420"/>
    <lineage>
        <taxon>Bacteria</taxon>
        <taxon>Bacillati</taxon>
        <taxon>Actinomycetota</taxon>
        <taxon>Actinomycetes</taxon>
        <taxon>Micromonosporales</taxon>
        <taxon>Micromonosporaceae</taxon>
        <taxon>Micromonospora</taxon>
    </lineage>
</organism>
<dbReference type="RefSeq" id="WP_322439065.1">
    <property type="nucleotide sequence ID" value="NZ_JAXOTQ010000003.1"/>
</dbReference>
<keyword evidence="1" id="KW-0479">Metal-binding</keyword>
<protein>
    <submittedName>
        <fullName evidence="3">Heavy metal-associated domain-containing protein</fullName>
    </submittedName>
</protein>
<comment type="caution">
    <text evidence="3">The sequence shown here is derived from an EMBL/GenBank/DDBJ whole genome shotgun (WGS) entry which is preliminary data.</text>
</comment>
<dbReference type="Proteomes" id="UP001290101">
    <property type="component" value="Unassembled WGS sequence"/>
</dbReference>
<evidence type="ECO:0000259" key="2">
    <source>
        <dbReference type="PROSITE" id="PS50846"/>
    </source>
</evidence>
<proteinExistence type="predicted"/>
<dbReference type="Pfam" id="PF00403">
    <property type="entry name" value="HMA"/>
    <property type="match status" value="1"/>
</dbReference>
<sequence>MTEQRPVTQTYAITGMTCEHCVRAVTGELSALPGVEEVQVDLTTGTATVASAAPLPVESVRAAVDEAGYELAGGVA</sequence>
<dbReference type="InterPro" id="IPR017969">
    <property type="entry name" value="Heavy-metal-associated_CS"/>
</dbReference>
<dbReference type="CDD" id="cd00371">
    <property type="entry name" value="HMA"/>
    <property type="match status" value="1"/>
</dbReference>
<accession>A0ABU5J7E7</accession>
<dbReference type="SUPFAM" id="SSF55008">
    <property type="entry name" value="HMA, heavy metal-associated domain"/>
    <property type="match status" value="1"/>
</dbReference>
<dbReference type="PROSITE" id="PS01047">
    <property type="entry name" value="HMA_1"/>
    <property type="match status" value="1"/>
</dbReference>
<evidence type="ECO:0000313" key="4">
    <source>
        <dbReference type="Proteomes" id="UP001290101"/>
    </source>
</evidence>
<dbReference type="InterPro" id="IPR036163">
    <property type="entry name" value="HMA_dom_sf"/>
</dbReference>
<dbReference type="InterPro" id="IPR006121">
    <property type="entry name" value="HMA_dom"/>
</dbReference>
<keyword evidence="4" id="KW-1185">Reference proteome</keyword>
<dbReference type="Gene3D" id="3.30.70.100">
    <property type="match status" value="1"/>
</dbReference>
<evidence type="ECO:0000313" key="3">
    <source>
        <dbReference type="EMBL" id="MDZ5488507.1"/>
    </source>
</evidence>
<feature type="domain" description="HMA" evidence="2">
    <location>
        <begin position="7"/>
        <end position="72"/>
    </location>
</feature>